<organism evidence="1 2">
    <name type="scientific">Desulfosporosinus acididurans</name>
    <dbReference type="NCBI Taxonomy" id="476652"/>
    <lineage>
        <taxon>Bacteria</taxon>
        <taxon>Bacillati</taxon>
        <taxon>Bacillota</taxon>
        <taxon>Clostridia</taxon>
        <taxon>Eubacteriales</taxon>
        <taxon>Desulfitobacteriaceae</taxon>
        <taxon>Desulfosporosinus</taxon>
    </lineage>
</organism>
<dbReference type="Proteomes" id="UP000036356">
    <property type="component" value="Unassembled WGS sequence"/>
</dbReference>
<dbReference type="EMBL" id="LDZY01000018">
    <property type="protein sequence ID" value="KLU64037.1"/>
    <property type="molecule type" value="Genomic_DNA"/>
</dbReference>
<dbReference type="PATRIC" id="fig|476652.3.peg.4271"/>
<gene>
    <name evidence="1" type="ORF">DEAC_c40310</name>
</gene>
<comment type="caution">
    <text evidence="1">The sequence shown here is derived from an EMBL/GenBank/DDBJ whole genome shotgun (WGS) entry which is preliminary data.</text>
</comment>
<protein>
    <submittedName>
        <fullName evidence="1">Uncharacterized protein</fullName>
    </submittedName>
</protein>
<evidence type="ECO:0000313" key="1">
    <source>
        <dbReference type="EMBL" id="KLU64037.1"/>
    </source>
</evidence>
<name>A0A0J1FKY4_9FIRM</name>
<reference evidence="1 2" key="1">
    <citation type="submission" date="2015-06" db="EMBL/GenBank/DDBJ databases">
        <title>Draft genome of the moderately acidophilic sulfate reducer Candidatus Desulfosporosinus acididurans strain M1.</title>
        <authorList>
            <person name="Poehlein A."/>
            <person name="Petzsch P."/>
            <person name="Johnson B.D."/>
            <person name="Schloemann M."/>
            <person name="Daniel R."/>
            <person name="Muehling M."/>
        </authorList>
    </citation>
    <scope>NUCLEOTIDE SEQUENCE [LARGE SCALE GENOMIC DNA]</scope>
    <source>
        <strain evidence="1 2">M1</strain>
    </source>
</reference>
<accession>A0A0J1FKY4</accession>
<sequence>MLTLTIELKGAQTETHCSMTSGIAACEKLGRESERCLMFKEKLKYDWNAHAYKRCDQCKKSEVEDA</sequence>
<proteinExistence type="predicted"/>
<dbReference type="STRING" id="476652.DEAC_c40310"/>
<evidence type="ECO:0000313" key="2">
    <source>
        <dbReference type="Proteomes" id="UP000036356"/>
    </source>
</evidence>
<keyword evidence="2" id="KW-1185">Reference proteome</keyword>
<dbReference type="AlphaFoldDB" id="A0A0J1FKY4"/>